<dbReference type="Proteomes" id="UP000054624">
    <property type="component" value="Unassembled WGS sequence"/>
</dbReference>
<name>A0A157ZLT4_9BURK</name>
<keyword evidence="2" id="KW-1185">Reference proteome</keyword>
<dbReference type="EMBL" id="FCOI02000002">
    <property type="protein sequence ID" value="SAK46441.1"/>
    <property type="molecule type" value="Genomic_DNA"/>
</dbReference>
<gene>
    <name evidence="1" type="ORF">AWB76_00913</name>
</gene>
<protein>
    <submittedName>
        <fullName evidence="1">Uncharacterized protein</fullName>
    </submittedName>
</protein>
<evidence type="ECO:0000313" key="2">
    <source>
        <dbReference type="Proteomes" id="UP000054624"/>
    </source>
</evidence>
<organism evidence="1 2">
    <name type="scientific">Caballeronia temeraria</name>
    <dbReference type="NCBI Taxonomy" id="1777137"/>
    <lineage>
        <taxon>Bacteria</taxon>
        <taxon>Pseudomonadati</taxon>
        <taxon>Pseudomonadota</taxon>
        <taxon>Betaproteobacteria</taxon>
        <taxon>Burkholderiales</taxon>
        <taxon>Burkholderiaceae</taxon>
        <taxon>Caballeronia</taxon>
    </lineage>
</organism>
<evidence type="ECO:0000313" key="1">
    <source>
        <dbReference type="EMBL" id="SAK46441.1"/>
    </source>
</evidence>
<reference evidence="2" key="1">
    <citation type="submission" date="2016-01" db="EMBL/GenBank/DDBJ databases">
        <authorList>
            <person name="Peeters Charlotte."/>
        </authorList>
    </citation>
    <scope>NUCLEOTIDE SEQUENCE [LARGE SCALE GENOMIC DNA]</scope>
</reference>
<proteinExistence type="predicted"/>
<accession>A0A157ZLT4</accession>
<dbReference type="STRING" id="1777137.AWB76_00913"/>
<sequence length="67" mass="7748">MSEGESVFNVKVIAKLNKDGKSCTFEMQVLDDLQQDITDMFRFYARFEEEDIGNARIDAVIVKRKTI</sequence>
<dbReference type="AlphaFoldDB" id="A0A157ZLT4"/>